<dbReference type="GO" id="GO:0005576">
    <property type="term" value="C:extracellular region"/>
    <property type="evidence" value="ECO:0007669"/>
    <property type="project" value="UniProtKB-SubCell"/>
</dbReference>
<organism evidence="10 11">
    <name type="scientific">Coturnix japonica</name>
    <name type="common">Japanese quail</name>
    <name type="synonym">Coturnix coturnix japonica</name>
    <dbReference type="NCBI Taxonomy" id="93934"/>
    <lineage>
        <taxon>Eukaryota</taxon>
        <taxon>Metazoa</taxon>
        <taxon>Chordata</taxon>
        <taxon>Craniata</taxon>
        <taxon>Vertebrata</taxon>
        <taxon>Euteleostomi</taxon>
        <taxon>Archelosauria</taxon>
        <taxon>Archosauria</taxon>
        <taxon>Dinosauria</taxon>
        <taxon>Saurischia</taxon>
        <taxon>Theropoda</taxon>
        <taxon>Coelurosauria</taxon>
        <taxon>Aves</taxon>
        <taxon>Neognathae</taxon>
        <taxon>Galloanserae</taxon>
        <taxon>Galliformes</taxon>
        <taxon>Phasianidae</taxon>
        <taxon>Perdicinae</taxon>
        <taxon>Coturnix</taxon>
    </lineage>
</organism>
<accession>A0A8C2YC84</accession>
<dbReference type="Pfam" id="PF00074">
    <property type="entry name" value="RnaseA"/>
    <property type="match status" value="1"/>
</dbReference>
<dbReference type="InterPro" id="IPR001427">
    <property type="entry name" value="RNaseA"/>
</dbReference>
<evidence type="ECO:0000313" key="11">
    <source>
        <dbReference type="Proteomes" id="UP000694412"/>
    </source>
</evidence>
<comment type="subcellular location">
    <subcellularLocation>
        <location evidence="1">Secreted</location>
    </subcellularLocation>
</comment>
<dbReference type="PROSITE" id="PS00127">
    <property type="entry name" value="RNASE_PANCREATIC"/>
    <property type="match status" value="1"/>
</dbReference>
<dbReference type="PANTHER" id="PTHR11437">
    <property type="entry name" value="RIBONUCLEASE"/>
    <property type="match status" value="1"/>
</dbReference>
<evidence type="ECO:0000256" key="3">
    <source>
        <dbReference type="ARBA" id="ARBA00022525"/>
    </source>
</evidence>
<keyword evidence="7" id="KW-1015">Disulfide bond</keyword>
<reference evidence="10" key="2">
    <citation type="submission" date="2025-08" db="UniProtKB">
        <authorList>
            <consortium name="Ensembl"/>
        </authorList>
    </citation>
    <scope>IDENTIFICATION</scope>
</reference>
<keyword evidence="4 8" id="KW-0540">Nuclease</keyword>
<dbReference type="GO" id="GO:0004519">
    <property type="term" value="F:endonuclease activity"/>
    <property type="evidence" value="ECO:0007669"/>
    <property type="project" value="UniProtKB-KW"/>
</dbReference>
<dbReference type="GeneTree" id="ENSGT00940000166697"/>
<keyword evidence="6 8" id="KW-0378">Hydrolase</keyword>
<dbReference type="GO" id="GO:0016787">
    <property type="term" value="F:hydrolase activity"/>
    <property type="evidence" value="ECO:0007669"/>
    <property type="project" value="UniProtKB-KW"/>
</dbReference>
<dbReference type="InterPro" id="IPR023411">
    <property type="entry name" value="RNaseA_AS"/>
</dbReference>
<dbReference type="PANTHER" id="PTHR11437:SF10">
    <property type="entry name" value="ANGIOGENIN-RELATED"/>
    <property type="match status" value="1"/>
</dbReference>
<dbReference type="SUPFAM" id="SSF54076">
    <property type="entry name" value="RNase A-like"/>
    <property type="match status" value="1"/>
</dbReference>
<evidence type="ECO:0000256" key="5">
    <source>
        <dbReference type="ARBA" id="ARBA00022759"/>
    </source>
</evidence>
<dbReference type="AlphaFoldDB" id="A0A8C2YC84"/>
<keyword evidence="3" id="KW-0964">Secreted</keyword>
<evidence type="ECO:0000256" key="6">
    <source>
        <dbReference type="ARBA" id="ARBA00022801"/>
    </source>
</evidence>
<keyword evidence="11" id="KW-1185">Reference proteome</keyword>
<dbReference type="Gene3D" id="3.10.130.10">
    <property type="entry name" value="Ribonuclease A-like domain"/>
    <property type="match status" value="1"/>
</dbReference>
<dbReference type="Proteomes" id="UP000694412">
    <property type="component" value="Chromosome 6"/>
</dbReference>
<comment type="similarity">
    <text evidence="2 8">Belongs to the pancreatic ribonuclease family.</text>
</comment>
<protein>
    <recommendedName>
        <fullName evidence="9">Ribonuclease A-domain domain-containing protein</fullName>
    </recommendedName>
</protein>
<evidence type="ECO:0000313" key="10">
    <source>
        <dbReference type="Ensembl" id="ENSCJPP00005015969.1"/>
    </source>
</evidence>
<evidence type="ECO:0000256" key="4">
    <source>
        <dbReference type="ARBA" id="ARBA00022722"/>
    </source>
</evidence>
<reference evidence="10" key="1">
    <citation type="submission" date="2015-11" db="EMBL/GenBank/DDBJ databases">
        <authorList>
            <consortium name="International Coturnix japonica Genome Analysis Consortium"/>
            <person name="Warren W."/>
            <person name="Burt D.W."/>
            <person name="Antin P.B."/>
            <person name="Lanford R."/>
            <person name="Gros J."/>
            <person name="Wilson R.K."/>
        </authorList>
    </citation>
    <scope>NUCLEOTIDE SEQUENCE [LARGE SCALE GENOMIC DNA]</scope>
</reference>
<dbReference type="SMART" id="SM00092">
    <property type="entry name" value="RNAse_Pc"/>
    <property type="match status" value="1"/>
</dbReference>
<evidence type="ECO:0000256" key="1">
    <source>
        <dbReference type="ARBA" id="ARBA00004613"/>
    </source>
</evidence>
<dbReference type="GO" id="GO:0003676">
    <property type="term" value="F:nucleic acid binding"/>
    <property type="evidence" value="ECO:0007669"/>
    <property type="project" value="InterPro"/>
</dbReference>
<keyword evidence="5 8" id="KW-0255">Endonuclease</keyword>
<reference evidence="10" key="3">
    <citation type="submission" date="2025-09" db="UniProtKB">
        <authorList>
            <consortium name="Ensembl"/>
        </authorList>
    </citation>
    <scope>IDENTIFICATION</scope>
</reference>
<dbReference type="GO" id="GO:0004540">
    <property type="term" value="F:RNA nuclease activity"/>
    <property type="evidence" value="ECO:0007669"/>
    <property type="project" value="TreeGrafter"/>
</dbReference>
<dbReference type="Ensembl" id="ENSCJPT00005022526.1">
    <property type="protein sequence ID" value="ENSCJPP00005015969.1"/>
    <property type="gene ID" value="ENSCJPG00005013169.1"/>
</dbReference>
<dbReference type="InterPro" id="IPR036816">
    <property type="entry name" value="RNaseA-like_dom_sf"/>
</dbReference>
<dbReference type="InterPro" id="IPR023412">
    <property type="entry name" value="RNaseA_domain"/>
</dbReference>
<evidence type="ECO:0000256" key="8">
    <source>
        <dbReference type="RuleBase" id="RU000651"/>
    </source>
</evidence>
<proteinExistence type="inferred from homology"/>
<feature type="domain" description="Ribonuclease A-domain" evidence="9">
    <location>
        <begin position="4"/>
        <end position="119"/>
    </location>
</feature>
<dbReference type="PRINTS" id="PR00794">
    <property type="entry name" value="RIBONUCLEASE"/>
</dbReference>
<name>A0A8C2YC84_COTJA</name>
<sequence length="122" mass="13753">MCRGQPGYHNFLNRHVDFPWNPPLNYNQYCNVMMMQRGMGNPGACKALNTFVHAPATSLNPLCANQPNRGLNTSQQQFPVTVCRLIRRSPTCTYRGTPHNHRVQVGCWGGLPVHLPHSFHAT</sequence>
<evidence type="ECO:0000256" key="2">
    <source>
        <dbReference type="ARBA" id="ARBA00005600"/>
    </source>
</evidence>
<evidence type="ECO:0000259" key="9">
    <source>
        <dbReference type="SMART" id="SM00092"/>
    </source>
</evidence>
<dbReference type="GO" id="GO:0050830">
    <property type="term" value="P:defense response to Gram-positive bacterium"/>
    <property type="evidence" value="ECO:0007669"/>
    <property type="project" value="TreeGrafter"/>
</dbReference>
<evidence type="ECO:0000256" key="7">
    <source>
        <dbReference type="ARBA" id="ARBA00023157"/>
    </source>
</evidence>